<dbReference type="EMBL" id="BAQJ01000033">
    <property type="protein sequence ID" value="GBQ67877.1"/>
    <property type="molecule type" value="Genomic_DNA"/>
</dbReference>
<name>A0ABQ0PGL4_9PROT</name>
<feature type="transmembrane region" description="Helical" evidence="1">
    <location>
        <begin position="143"/>
        <end position="163"/>
    </location>
</feature>
<accession>A0ABQ0PGL4</accession>
<evidence type="ECO:0000256" key="1">
    <source>
        <dbReference type="SAM" id="Phobius"/>
    </source>
</evidence>
<dbReference type="RefSeq" id="WP_048883299.1">
    <property type="nucleotide sequence ID" value="NZ_BAQJ01000033.1"/>
</dbReference>
<keyword evidence="1" id="KW-0472">Membrane</keyword>
<evidence type="ECO:0000313" key="2">
    <source>
        <dbReference type="EMBL" id="GBQ67877.1"/>
    </source>
</evidence>
<evidence type="ECO:0008006" key="4">
    <source>
        <dbReference type="Google" id="ProtNLM"/>
    </source>
</evidence>
<evidence type="ECO:0000313" key="3">
    <source>
        <dbReference type="Proteomes" id="UP001061452"/>
    </source>
</evidence>
<sequence length="190" mass="20889">MPDDEDFPLFLLRERMRHAEAQYKYVEEALNRTKSRATSLLGWSITLASASVAAAMGTHSERRAEAAIAAAGFTLTATLCARVLYSTRTVALFQSPVRFDAMFQEGDERSEAGYLNAFSELAEEVSVHNDQAVGKDQSTMRHAWIAACLTPAVTLLSVVAFAAGRRRAAIDKQPIKISPERLERLEASPI</sequence>
<proteinExistence type="predicted"/>
<protein>
    <recommendedName>
        <fullName evidence="4">SMODS and SLOG-associating 2TM effector domain-containing protein</fullName>
    </recommendedName>
</protein>
<keyword evidence="1" id="KW-0812">Transmembrane</keyword>
<keyword evidence="1" id="KW-1133">Transmembrane helix</keyword>
<gene>
    <name evidence="2" type="ORF">AA0521_1093</name>
</gene>
<comment type="caution">
    <text evidence="2">The sequence shown here is derived from an EMBL/GenBank/DDBJ whole genome shotgun (WGS) entry which is preliminary data.</text>
</comment>
<reference evidence="2" key="1">
    <citation type="submission" date="2013-04" db="EMBL/GenBank/DDBJ databases">
        <title>The genome sequencing project of 58 acetic acid bacteria.</title>
        <authorList>
            <person name="Okamoto-Kainuma A."/>
            <person name="Ishikawa M."/>
            <person name="Umino S."/>
            <person name="Koizumi Y."/>
            <person name="Shiwa Y."/>
            <person name="Yoshikawa H."/>
            <person name="Matsutani M."/>
            <person name="Matsushita K."/>
        </authorList>
    </citation>
    <scope>NUCLEOTIDE SEQUENCE</scope>
    <source>
        <strain evidence="2">NRIC 0521</strain>
    </source>
</reference>
<keyword evidence="3" id="KW-1185">Reference proteome</keyword>
<dbReference type="Proteomes" id="UP001061452">
    <property type="component" value="Unassembled WGS sequence"/>
</dbReference>
<organism evidence="2 3">
    <name type="scientific">Komagataeibacter intermedius NRIC 0521</name>
    <dbReference type="NCBI Taxonomy" id="1307934"/>
    <lineage>
        <taxon>Bacteria</taxon>
        <taxon>Pseudomonadati</taxon>
        <taxon>Pseudomonadota</taxon>
        <taxon>Alphaproteobacteria</taxon>
        <taxon>Acetobacterales</taxon>
        <taxon>Acetobacteraceae</taxon>
        <taxon>Komagataeibacter</taxon>
    </lineage>
</organism>